<dbReference type="AlphaFoldDB" id="A0A803T1I7"/>
<evidence type="ECO:0000313" key="3">
    <source>
        <dbReference type="Proteomes" id="UP000001646"/>
    </source>
</evidence>
<keyword evidence="1" id="KW-1133">Transmembrane helix</keyword>
<keyword evidence="1" id="KW-0812">Transmembrane</keyword>
<organism evidence="2 3">
    <name type="scientific">Anolis carolinensis</name>
    <name type="common">Green anole</name>
    <name type="synonym">American chameleon</name>
    <dbReference type="NCBI Taxonomy" id="28377"/>
    <lineage>
        <taxon>Eukaryota</taxon>
        <taxon>Metazoa</taxon>
        <taxon>Chordata</taxon>
        <taxon>Craniata</taxon>
        <taxon>Vertebrata</taxon>
        <taxon>Euteleostomi</taxon>
        <taxon>Lepidosauria</taxon>
        <taxon>Squamata</taxon>
        <taxon>Bifurcata</taxon>
        <taxon>Unidentata</taxon>
        <taxon>Episquamata</taxon>
        <taxon>Toxicofera</taxon>
        <taxon>Iguania</taxon>
        <taxon>Dactyloidae</taxon>
        <taxon>Anolis</taxon>
    </lineage>
</organism>
<feature type="transmembrane region" description="Helical" evidence="1">
    <location>
        <begin position="12"/>
        <end position="33"/>
    </location>
</feature>
<reference evidence="2" key="2">
    <citation type="submission" date="2025-08" db="UniProtKB">
        <authorList>
            <consortium name="Ensembl"/>
        </authorList>
    </citation>
    <scope>IDENTIFICATION</scope>
</reference>
<keyword evidence="3" id="KW-1185">Reference proteome</keyword>
<protein>
    <submittedName>
        <fullName evidence="2">Uncharacterized protein</fullName>
    </submittedName>
</protein>
<evidence type="ECO:0000256" key="1">
    <source>
        <dbReference type="SAM" id="Phobius"/>
    </source>
</evidence>
<keyword evidence="1" id="KW-0472">Membrane</keyword>
<reference evidence="2" key="1">
    <citation type="submission" date="2009-12" db="EMBL/GenBank/DDBJ databases">
        <title>The Genome Sequence of Anolis carolinensis (Green Anole Lizard).</title>
        <authorList>
            <consortium name="The Genome Sequencing Platform"/>
            <person name="Di Palma F."/>
            <person name="Alfoldi J."/>
            <person name="Heiman D."/>
            <person name="Young S."/>
            <person name="Grabherr M."/>
            <person name="Johnson J."/>
            <person name="Lander E.S."/>
            <person name="Lindblad-Toh K."/>
        </authorList>
    </citation>
    <scope>NUCLEOTIDE SEQUENCE [LARGE SCALE GENOMIC DNA]</scope>
    <source>
        <strain evidence="2">JBL SC #1</strain>
    </source>
</reference>
<sequence>GAISAQSKSITFFQLILRLSIFSADINVSLFLLCPLFPQLTSVAANGIQSAKAAWTPLSQRERRRNPLCCYLCCETNFNCVVSRCPV</sequence>
<dbReference type="Proteomes" id="UP000001646">
    <property type="component" value="Unplaced"/>
</dbReference>
<proteinExistence type="predicted"/>
<name>A0A803T1I7_ANOCA</name>
<dbReference type="InParanoid" id="A0A803T1I7"/>
<evidence type="ECO:0000313" key="2">
    <source>
        <dbReference type="Ensembl" id="ENSACAP00000029077.1"/>
    </source>
</evidence>
<dbReference type="Ensembl" id="ENSACAT00000055680.1">
    <property type="protein sequence ID" value="ENSACAP00000029077.1"/>
    <property type="gene ID" value="ENSACAG00000040795.1"/>
</dbReference>
<reference evidence="2" key="3">
    <citation type="submission" date="2025-09" db="UniProtKB">
        <authorList>
            <consortium name="Ensembl"/>
        </authorList>
    </citation>
    <scope>IDENTIFICATION</scope>
</reference>
<accession>A0A803T1I7</accession>